<dbReference type="EMBL" id="QMFB01000024">
    <property type="protein sequence ID" value="RAV15315.1"/>
    <property type="molecule type" value="Genomic_DNA"/>
</dbReference>
<dbReference type="InterPro" id="IPR052939">
    <property type="entry name" value="23S_rRNA_MeTrnsfrase_RlmA"/>
</dbReference>
<accession>A0A329M544</accession>
<dbReference type="GO" id="GO:0008168">
    <property type="term" value="F:methyltransferase activity"/>
    <property type="evidence" value="ECO:0007669"/>
    <property type="project" value="UniProtKB-KW"/>
</dbReference>
<dbReference type="Gene3D" id="3.40.50.150">
    <property type="entry name" value="Vaccinia Virus protein VP39"/>
    <property type="match status" value="1"/>
</dbReference>
<dbReference type="SUPFAM" id="SSF53335">
    <property type="entry name" value="S-adenosyl-L-methionine-dependent methyltransferases"/>
    <property type="match status" value="1"/>
</dbReference>
<evidence type="ECO:0000259" key="1">
    <source>
        <dbReference type="Pfam" id="PF13649"/>
    </source>
</evidence>
<dbReference type="InterPro" id="IPR029063">
    <property type="entry name" value="SAM-dependent_MTases_sf"/>
</dbReference>
<keyword evidence="2" id="KW-0808">Transferase</keyword>
<keyword evidence="2" id="KW-0489">Methyltransferase</keyword>
<dbReference type="InterPro" id="IPR041698">
    <property type="entry name" value="Methyltransf_25"/>
</dbReference>
<organism evidence="2 3">
    <name type="scientific">Paenibacillus contaminans</name>
    <dbReference type="NCBI Taxonomy" id="450362"/>
    <lineage>
        <taxon>Bacteria</taxon>
        <taxon>Bacillati</taxon>
        <taxon>Bacillota</taxon>
        <taxon>Bacilli</taxon>
        <taxon>Bacillales</taxon>
        <taxon>Paenibacillaceae</taxon>
        <taxon>Paenibacillus</taxon>
    </lineage>
</organism>
<dbReference type="GO" id="GO:0032259">
    <property type="term" value="P:methylation"/>
    <property type="evidence" value="ECO:0007669"/>
    <property type="project" value="UniProtKB-KW"/>
</dbReference>
<dbReference type="PANTHER" id="PTHR43460">
    <property type="entry name" value="METHYLTRANSFERASE"/>
    <property type="match status" value="1"/>
</dbReference>
<proteinExistence type="predicted"/>
<comment type="caution">
    <text evidence="2">The sequence shown here is derived from an EMBL/GenBank/DDBJ whole genome shotgun (WGS) entry which is preliminary data.</text>
</comment>
<dbReference type="OrthoDB" id="9795864at2"/>
<dbReference type="RefSeq" id="WP_113034799.1">
    <property type="nucleotide sequence ID" value="NZ_QMFB01000024.1"/>
</dbReference>
<evidence type="ECO:0000313" key="2">
    <source>
        <dbReference type="EMBL" id="RAV15315.1"/>
    </source>
</evidence>
<dbReference type="Pfam" id="PF13649">
    <property type="entry name" value="Methyltransf_25"/>
    <property type="match status" value="1"/>
</dbReference>
<protein>
    <submittedName>
        <fullName evidence="2">SAM-dependent methyltransferase</fullName>
    </submittedName>
</protein>
<dbReference type="AlphaFoldDB" id="A0A329M544"/>
<reference evidence="2 3" key="1">
    <citation type="journal article" date="2009" name="Int. J. Syst. Evol. Microbiol.">
        <title>Paenibacillus contaminans sp. nov., isolated from a contaminated laboratory plate.</title>
        <authorList>
            <person name="Chou J.H."/>
            <person name="Lee J.H."/>
            <person name="Lin M.C."/>
            <person name="Chang P.S."/>
            <person name="Arun A.B."/>
            <person name="Young C.C."/>
            <person name="Chen W.M."/>
        </authorList>
    </citation>
    <scope>NUCLEOTIDE SEQUENCE [LARGE SCALE GENOMIC DNA]</scope>
    <source>
        <strain evidence="2 3">CKOBP-6</strain>
    </source>
</reference>
<keyword evidence="3" id="KW-1185">Reference proteome</keyword>
<dbReference type="PANTHER" id="PTHR43460:SF1">
    <property type="entry name" value="METHYLTRANSFERASE TYPE 11 DOMAIN-CONTAINING PROTEIN"/>
    <property type="match status" value="1"/>
</dbReference>
<dbReference type="CDD" id="cd02440">
    <property type="entry name" value="AdoMet_MTases"/>
    <property type="match status" value="1"/>
</dbReference>
<dbReference type="Proteomes" id="UP000250369">
    <property type="component" value="Unassembled WGS sequence"/>
</dbReference>
<evidence type="ECO:0000313" key="3">
    <source>
        <dbReference type="Proteomes" id="UP000250369"/>
    </source>
</evidence>
<sequence>MDNGLYKRFYDKIGRLNGWDFSKLKVITEGAAWDFYAEVVSRCKPSDLLLDIGTGGGEKLLQIADAALLAVGIDHSEPMVETAKTNRERLGKRHVRFMRMDAGRLEFPAFFFDVVCARHCGFHAGEAARVLTRDGVFLTQQVSEGDKRNIKQAFGRGQYDAAEPGTLLKQNEAALREAGFADIQSFVYDAAVYYESVEDLMFLLTHTPIVPGFGDNPNDLDILRAFVEQNQTERGIRTNEERFMIIARK</sequence>
<feature type="domain" description="Methyltransferase" evidence="1">
    <location>
        <begin position="50"/>
        <end position="124"/>
    </location>
</feature>
<name>A0A329M544_9BACL</name>
<gene>
    <name evidence="2" type="ORF">DQG23_30410</name>
</gene>